<feature type="transmembrane region" description="Helical" evidence="1">
    <location>
        <begin position="83"/>
        <end position="103"/>
    </location>
</feature>
<comment type="caution">
    <text evidence="2">The sequence shown here is derived from an EMBL/GenBank/DDBJ whole genome shotgun (WGS) entry which is preliminary data.</text>
</comment>
<keyword evidence="1" id="KW-0472">Membrane</keyword>
<feature type="transmembrane region" description="Helical" evidence="1">
    <location>
        <begin position="42"/>
        <end position="63"/>
    </location>
</feature>
<keyword evidence="1" id="KW-0812">Transmembrane</keyword>
<gene>
    <name evidence="2" type="ORF">COT93_00170</name>
</gene>
<name>A0A2H0V9U0_9BACT</name>
<evidence type="ECO:0000313" key="2">
    <source>
        <dbReference type="EMBL" id="PIR95872.1"/>
    </source>
</evidence>
<dbReference type="EMBL" id="PFAL01000002">
    <property type="protein sequence ID" value="PIR95872.1"/>
    <property type="molecule type" value="Genomic_DNA"/>
</dbReference>
<proteinExistence type="predicted"/>
<reference evidence="3" key="1">
    <citation type="submission" date="2017-09" db="EMBL/GenBank/DDBJ databases">
        <title>Depth-based differentiation of microbial function through sediment-hosted aquifers and enrichment of novel symbionts in the deep terrestrial subsurface.</title>
        <authorList>
            <person name="Probst A.J."/>
            <person name="Ladd B."/>
            <person name="Jarett J.K."/>
            <person name="Geller-Mcgrath D.E."/>
            <person name="Sieber C.M.K."/>
            <person name="Emerson J.B."/>
            <person name="Anantharaman K."/>
            <person name="Thomas B.C."/>
            <person name="Malmstrom R."/>
            <person name="Stieglmeier M."/>
            <person name="Klingl A."/>
            <person name="Woyke T."/>
            <person name="Ryan C.M."/>
            <person name="Banfield J.F."/>
        </authorList>
    </citation>
    <scope>NUCLEOTIDE SEQUENCE [LARGE SCALE GENOMIC DNA]</scope>
</reference>
<protein>
    <submittedName>
        <fullName evidence="2">Uncharacterized protein</fullName>
    </submittedName>
</protein>
<accession>A0A2H0V9U0</accession>
<evidence type="ECO:0000313" key="3">
    <source>
        <dbReference type="Proteomes" id="UP000229972"/>
    </source>
</evidence>
<feature type="transmembrane region" description="Helical" evidence="1">
    <location>
        <begin position="6"/>
        <end position="30"/>
    </location>
</feature>
<evidence type="ECO:0000256" key="1">
    <source>
        <dbReference type="SAM" id="Phobius"/>
    </source>
</evidence>
<dbReference type="AlphaFoldDB" id="A0A2H0V9U0"/>
<organism evidence="2 3">
    <name type="scientific">Candidatus Falkowbacteria bacterium CG10_big_fil_rev_8_21_14_0_10_37_18</name>
    <dbReference type="NCBI Taxonomy" id="1974562"/>
    <lineage>
        <taxon>Bacteria</taxon>
        <taxon>Candidatus Falkowiibacteriota</taxon>
    </lineage>
</organism>
<keyword evidence="1" id="KW-1133">Transmembrane helix</keyword>
<sequence length="105" mass="11828">MNNKKLIVNASLNTLGVLVYIYLVSLILNNGDRIFGKLASQIIGPMFFLLLFVFSALITSWLILGKPILLYLEGLKKESIRLLFYNGLGLFVLMVIGFIMLMLTK</sequence>
<dbReference type="Proteomes" id="UP000229972">
    <property type="component" value="Unassembled WGS sequence"/>
</dbReference>